<evidence type="ECO:0008006" key="3">
    <source>
        <dbReference type="Google" id="ProtNLM"/>
    </source>
</evidence>
<proteinExistence type="predicted"/>
<evidence type="ECO:0000313" key="1">
    <source>
        <dbReference type="EMBL" id="GES25026.1"/>
    </source>
</evidence>
<dbReference type="RefSeq" id="WP_344317781.1">
    <property type="nucleotide sequence ID" value="NZ_BAAAHM010000033.1"/>
</dbReference>
<dbReference type="EMBL" id="BLAF01000060">
    <property type="protein sequence ID" value="GES25026.1"/>
    <property type="molecule type" value="Genomic_DNA"/>
</dbReference>
<reference evidence="1 2" key="1">
    <citation type="submission" date="2019-10" db="EMBL/GenBank/DDBJ databases">
        <title>Whole genome shotgun sequence of Acrocarpospora pleiomorpha NBRC 16267.</title>
        <authorList>
            <person name="Ichikawa N."/>
            <person name="Kimura A."/>
            <person name="Kitahashi Y."/>
            <person name="Komaki H."/>
            <person name="Oguchi A."/>
        </authorList>
    </citation>
    <scope>NUCLEOTIDE SEQUENCE [LARGE SCALE GENOMIC DNA]</scope>
    <source>
        <strain evidence="1 2">NBRC 16267</strain>
    </source>
</reference>
<gene>
    <name evidence="1" type="ORF">Aple_079250</name>
</gene>
<evidence type="ECO:0000313" key="2">
    <source>
        <dbReference type="Proteomes" id="UP000377595"/>
    </source>
</evidence>
<dbReference type="AlphaFoldDB" id="A0A5M3XVS5"/>
<name>A0A5M3XVS5_9ACTN</name>
<sequence>MRSLVLMSTEQKTTTIRVSVITRDKIARYAHEEGRPMTEVLEEAIKDYEKKKFLERLGEQMERTRREDPEGYAEYLAEFEIWQGKPSHRIAPEWEGLIDFPEWYDTSYLEGAGRKEEQGGK</sequence>
<accession>A0A5M3XVS5</accession>
<comment type="caution">
    <text evidence="1">The sequence shown here is derived from an EMBL/GenBank/DDBJ whole genome shotgun (WGS) entry which is preliminary data.</text>
</comment>
<organism evidence="1 2">
    <name type="scientific">Acrocarpospora pleiomorpha</name>
    <dbReference type="NCBI Taxonomy" id="90975"/>
    <lineage>
        <taxon>Bacteria</taxon>
        <taxon>Bacillati</taxon>
        <taxon>Actinomycetota</taxon>
        <taxon>Actinomycetes</taxon>
        <taxon>Streptosporangiales</taxon>
        <taxon>Streptosporangiaceae</taxon>
        <taxon>Acrocarpospora</taxon>
    </lineage>
</organism>
<protein>
    <recommendedName>
        <fullName evidence="3">Ribbon-helix-helix protein CopG domain-containing protein</fullName>
    </recommendedName>
</protein>
<keyword evidence="2" id="KW-1185">Reference proteome</keyword>
<dbReference type="Proteomes" id="UP000377595">
    <property type="component" value="Unassembled WGS sequence"/>
</dbReference>